<sequence>MSEIEEAQPARPWRPEDGARPQVWTWPNGARPALAVYSAGRWRYAPVRARQVWGDGTVYYQVLVDLHGDTRVTTRLYRWPQPGLRVAHRSSVEPSQGPDERWMGGLPRAPHGRARTGPQDGSATGT</sequence>
<evidence type="ECO:0000313" key="2">
    <source>
        <dbReference type="EMBL" id="QFG13335.1"/>
    </source>
</evidence>
<dbReference type="Proteomes" id="UP000326486">
    <property type="component" value="Segment"/>
</dbReference>
<name>A0A5J6TRC0_9CAUD</name>
<evidence type="ECO:0000256" key="1">
    <source>
        <dbReference type="SAM" id="MobiDB-lite"/>
    </source>
</evidence>
<feature type="region of interest" description="Disordered" evidence="1">
    <location>
        <begin position="87"/>
        <end position="126"/>
    </location>
</feature>
<dbReference type="KEGG" id="vg:80019205"/>
<accession>A0A5J6TRC0</accession>
<gene>
    <name evidence="2" type="primary">143</name>
    <name evidence="2" type="ORF">SEA_GILGAMESH_143</name>
</gene>
<organism evidence="2 3">
    <name type="scientific">Streptomyces phage Gilgamesh</name>
    <dbReference type="NCBI Taxonomy" id="2599890"/>
    <lineage>
        <taxon>Viruses</taxon>
        <taxon>Duplodnaviria</taxon>
        <taxon>Heunggongvirae</taxon>
        <taxon>Uroviricota</taxon>
        <taxon>Caudoviricetes</taxon>
        <taxon>Gilgameshvirus</taxon>
        <taxon>Gilgameshvirus gilgamesh</taxon>
    </lineage>
</organism>
<proteinExistence type="predicted"/>
<dbReference type="GeneID" id="80019205"/>
<reference evidence="2 3" key="1">
    <citation type="submission" date="2019-07" db="EMBL/GenBank/DDBJ databases">
        <authorList>
            <person name="Almisry A."/>
            <person name="Mousa M."/>
            <person name="Gordon L.L."/>
            <person name="Lee M."/>
            <person name="Mandava P."/>
            <person name="Moxley J.T."/>
            <person name="Shaffer C.D."/>
            <person name="Weston-Hafer K.A."/>
            <person name="Garlena R.A."/>
            <person name="Russell D.A."/>
            <person name="Pope W.H."/>
            <person name="Jacobs-Sera D."/>
            <person name="Hatfull G.F."/>
        </authorList>
    </citation>
    <scope>NUCLEOTIDE SEQUENCE [LARGE SCALE GENOMIC DNA]</scope>
</reference>
<dbReference type="RefSeq" id="YP_010754611.1">
    <property type="nucleotide sequence ID" value="NC_073461.1"/>
</dbReference>
<feature type="region of interest" description="Disordered" evidence="1">
    <location>
        <begin position="1"/>
        <end position="25"/>
    </location>
</feature>
<protein>
    <submittedName>
        <fullName evidence="2">Uncharacterized protein</fullName>
    </submittedName>
</protein>
<evidence type="ECO:0000313" key="3">
    <source>
        <dbReference type="Proteomes" id="UP000326486"/>
    </source>
</evidence>
<dbReference type="EMBL" id="MN234216">
    <property type="protein sequence ID" value="QFG13335.1"/>
    <property type="molecule type" value="Genomic_DNA"/>
</dbReference>
<keyword evidence="3" id="KW-1185">Reference proteome</keyword>